<dbReference type="EMBL" id="JARRAG010000002">
    <property type="protein sequence ID" value="MDG3007513.1"/>
    <property type="molecule type" value="Genomic_DNA"/>
</dbReference>
<keyword evidence="3" id="KW-1185">Reference proteome</keyword>
<dbReference type="GO" id="GO:0032259">
    <property type="term" value="P:methylation"/>
    <property type="evidence" value="ECO:0007669"/>
    <property type="project" value="UniProtKB-KW"/>
</dbReference>
<dbReference type="SUPFAM" id="SSF53335">
    <property type="entry name" value="S-adenosyl-L-methionine-dependent methyltransferases"/>
    <property type="match status" value="1"/>
</dbReference>
<keyword evidence="2" id="KW-0808">Transferase</keyword>
<dbReference type="InterPro" id="IPR052514">
    <property type="entry name" value="SAM-dependent_MTase"/>
</dbReference>
<keyword evidence="2" id="KW-0489">Methyltransferase</keyword>
<protein>
    <submittedName>
        <fullName evidence="2">FkbM family methyltransferase</fullName>
    </submittedName>
</protein>
<dbReference type="GO" id="GO:0008168">
    <property type="term" value="F:methyltransferase activity"/>
    <property type="evidence" value="ECO:0007669"/>
    <property type="project" value="UniProtKB-KW"/>
</dbReference>
<dbReference type="Proteomes" id="UP001216907">
    <property type="component" value="Unassembled WGS sequence"/>
</dbReference>
<comment type="caution">
    <text evidence="2">The sequence shown here is derived from an EMBL/GenBank/DDBJ whole genome shotgun (WGS) entry which is preliminary data.</text>
</comment>
<accession>A0ABT6FJI1</accession>
<dbReference type="Gene3D" id="3.40.50.150">
    <property type="entry name" value="Vaccinia Virus protein VP39"/>
    <property type="match status" value="1"/>
</dbReference>
<proteinExistence type="predicted"/>
<sequence>MWLAEKIRTQKLRLEKLGPGGYIAMLGVKYRPGPVGGAPRKFRVPKAEHPIYCRPRTSDPGVLHQIFIDEEYRCLDQVQGSGLILDLGANVGHSASYLLTRFPEAELIAVEPDPGNFQMVRRTLAPYGSRARAIHSAVWSQSCGLVMSAAGQGLGREWSRKVRPADEGETPEMQAVDVLSLLEGSGHDRIFLLKVDVEGAEEEVFGPTAAAWIDRVDNIVIELHGRERERIFHEAIAGRDFEVSTCDELTVCRRR</sequence>
<gene>
    <name evidence="2" type="ORF">PZE19_27440</name>
</gene>
<dbReference type="InterPro" id="IPR029063">
    <property type="entry name" value="SAM-dependent_MTases_sf"/>
</dbReference>
<evidence type="ECO:0000313" key="2">
    <source>
        <dbReference type="EMBL" id="MDG3007513.1"/>
    </source>
</evidence>
<organism evidence="2 3">
    <name type="scientific">Paludisphaera mucosa</name>
    <dbReference type="NCBI Taxonomy" id="3030827"/>
    <lineage>
        <taxon>Bacteria</taxon>
        <taxon>Pseudomonadati</taxon>
        <taxon>Planctomycetota</taxon>
        <taxon>Planctomycetia</taxon>
        <taxon>Isosphaerales</taxon>
        <taxon>Isosphaeraceae</taxon>
        <taxon>Paludisphaera</taxon>
    </lineage>
</organism>
<name>A0ABT6FJI1_9BACT</name>
<dbReference type="RefSeq" id="WP_277863791.1">
    <property type="nucleotide sequence ID" value="NZ_JARRAG010000002.1"/>
</dbReference>
<dbReference type="PANTHER" id="PTHR34203">
    <property type="entry name" value="METHYLTRANSFERASE, FKBM FAMILY PROTEIN"/>
    <property type="match status" value="1"/>
</dbReference>
<dbReference type="InterPro" id="IPR006342">
    <property type="entry name" value="FkbM_mtfrase"/>
</dbReference>
<dbReference type="NCBIfam" id="TIGR01444">
    <property type="entry name" value="fkbM_fam"/>
    <property type="match status" value="1"/>
</dbReference>
<reference evidence="2 3" key="1">
    <citation type="submission" date="2023-03" db="EMBL/GenBank/DDBJ databases">
        <title>Paludisphaera mucosa sp. nov. a novel planctomycete from northern fen.</title>
        <authorList>
            <person name="Ivanova A."/>
        </authorList>
    </citation>
    <scope>NUCLEOTIDE SEQUENCE [LARGE SCALE GENOMIC DNA]</scope>
    <source>
        <strain evidence="2 3">Pla2</strain>
    </source>
</reference>
<feature type="domain" description="Methyltransferase FkbM" evidence="1">
    <location>
        <begin position="86"/>
        <end position="232"/>
    </location>
</feature>
<dbReference type="PANTHER" id="PTHR34203:SF15">
    <property type="entry name" value="SLL1173 PROTEIN"/>
    <property type="match status" value="1"/>
</dbReference>
<evidence type="ECO:0000259" key="1">
    <source>
        <dbReference type="Pfam" id="PF05050"/>
    </source>
</evidence>
<dbReference type="Pfam" id="PF05050">
    <property type="entry name" value="Methyltransf_21"/>
    <property type="match status" value="1"/>
</dbReference>
<evidence type="ECO:0000313" key="3">
    <source>
        <dbReference type="Proteomes" id="UP001216907"/>
    </source>
</evidence>